<name>A0A1W1BVL0_9ZZZZ</name>
<dbReference type="InterPro" id="IPR036165">
    <property type="entry name" value="YefM-like_sf"/>
</dbReference>
<dbReference type="AlphaFoldDB" id="A0A1W1BVL0"/>
<protein>
    <submittedName>
        <fullName evidence="2">HigA protein (Antitoxin to HigB)</fullName>
    </submittedName>
</protein>
<reference evidence="2" key="1">
    <citation type="submission" date="2016-10" db="EMBL/GenBank/DDBJ databases">
        <authorList>
            <person name="de Groot N.N."/>
        </authorList>
    </citation>
    <scope>NUCLEOTIDE SEQUENCE</scope>
</reference>
<organism evidence="2">
    <name type="scientific">hydrothermal vent metagenome</name>
    <dbReference type="NCBI Taxonomy" id="652676"/>
    <lineage>
        <taxon>unclassified sequences</taxon>
        <taxon>metagenomes</taxon>
        <taxon>ecological metagenomes</taxon>
    </lineage>
</organism>
<evidence type="ECO:0000256" key="1">
    <source>
        <dbReference type="ARBA" id="ARBA00009981"/>
    </source>
</evidence>
<sequence length="86" mass="9775">MIISANDLKVKGVSLLDNLLSTLDEVLISVRGKNKYVVVDMARYEYLRECELEQAYRDVQADIQTGNSKVMTAEEHLKELDDALQD</sequence>
<evidence type="ECO:0000313" key="2">
    <source>
        <dbReference type="EMBL" id="SFV57556.1"/>
    </source>
</evidence>
<dbReference type="EMBL" id="FPHI01000015">
    <property type="protein sequence ID" value="SFV57556.1"/>
    <property type="molecule type" value="Genomic_DNA"/>
</dbReference>
<accession>A0A1W1BVL0</accession>
<proteinExistence type="inferred from homology"/>
<comment type="similarity">
    <text evidence="1">Belongs to the phD/YefM antitoxin family.</text>
</comment>
<dbReference type="SUPFAM" id="SSF143120">
    <property type="entry name" value="YefM-like"/>
    <property type="match status" value="1"/>
</dbReference>
<gene>
    <name evidence="2" type="ORF">MNB_SV-3-1383</name>
</gene>